<evidence type="ECO:0000256" key="3">
    <source>
        <dbReference type="ARBA" id="ARBA00045626"/>
    </source>
</evidence>
<gene>
    <name evidence="5" type="primary">ADCK1</name>
    <name evidence="5" type="ORF">BLAG_LOCUS18637</name>
</gene>
<dbReference type="SUPFAM" id="SSF54211">
    <property type="entry name" value="Ribosomal protein S5 domain 2-like"/>
    <property type="match status" value="1"/>
</dbReference>
<dbReference type="SUPFAM" id="SSF55666">
    <property type="entry name" value="Ribonuclease PH domain 2-like"/>
    <property type="match status" value="1"/>
</dbReference>
<dbReference type="EMBL" id="OV696689">
    <property type="protein sequence ID" value="CAH1264195.1"/>
    <property type="molecule type" value="Genomic_DNA"/>
</dbReference>
<protein>
    <recommendedName>
        <fullName evidence="2">AarF domain-containing protein kinase 1</fullName>
    </recommendedName>
</protein>
<dbReference type="Pfam" id="PF01138">
    <property type="entry name" value="RNase_PH"/>
    <property type="match status" value="1"/>
</dbReference>
<reference evidence="5" key="1">
    <citation type="submission" date="2022-01" db="EMBL/GenBank/DDBJ databases">
        <authorList>
            <person name="Braso-Vives M."/>
        </authorList>
    </citation>
    <scope>NUCLEOTIDE SEQUENCE</scope>
</reference>
<dbReference type="InterPro" id="IPR004147">
    <property type="entry name" value="ABC1_dom"/>
</dbReference>
<dbReference type="InterPro" id="IPR001247">
    <property type="entry name" value="ExoRNase_PH_dom1"/>
</dbReference>
<dbReference type="CDD" id="cd11372">
    <property type="entry name" value="RNase_PH_RRP46"/>
    <property type="match status" value="1"/>
</dbReference>
<dbReference type="InterPro" id="IPR020568">
    <property type="entry name" value="Ribosomal_Su5_D2-typ_SF"/>
</dbReference>
<dbReference type="Proteomes" id="UP000838412">
    <property type="component" value="Chromosome 4"/>
</dbReference>
<dbReference type="Pfam" id="PF03109">
    <property type="entry name" value="ABC1"/>
    <property type="match status" value="1"/>
</dbReference>
<dbReference type="InterPro" id="IPR011009">
    <property type="entry name" value="Kinase-like_dom_sf"/>
</dbReference>
<dbReference type="InterPro" id="IPR015847">
    <property type="entry name" value="ExoRNase_PH_dom2"/>
</dbReference>
<dbReference type="CDD" id="cd13969">
    <property type="entry name" value="ADCK1-like"/>
    <property type="match status" value="1"/>
</dbReference>
<keyword evidence="6" id="KW-1185">Reference proteome</keyword>
<dbReference type="GO" id="GO:0055088">
    <property type="term" value="P:lipid homeostasis"/>
    <property type="evidence" value="ECO:0007669"/>
    <property type="project" value="TreeGrafter"/>
</dbReference>
<feature type="domain" description="Protein kinase" evidence="4">
    <location>
        <begin position="188"/>
        <end position="506"/>
    </location>
</feature>
<dbReference type="PANTHER" id="PTHR43173:SF19">
    <property type="entry name" value="AARF DOMAIN-CONTAINING PROTEIN KINASE 1"/>
    <property type="match status" value="1"/>
</dbReference>
<dbReference type="OrthoDB" id="427480at2759"/>
<dbReference type="InterPro" id="IPR045307">
    <property type="entry name" value="ADCK1_dom"/>
</dbReference>
<dbReference type="GO" id="GO:0005524">
    <property type="term" value="F:ATP binding"/>
    <property type="evidence" value="ECO:0007669"/>
    <property type="project" value="InterPro"/>
</dbReference>
<dbReference type="SMART" id="SM00220">
    <property type="entry name" value="S_TKc"/>
    <property type="match status" value="1"/>
</dbReference>
<comment type="function">
    <text evidence="3">Appears to be essential for maintaining mitochondrial cristae formation and mitochondrial function by acting via YME1L1 in a kinase-independent manner to regulate essential mitochondrial structural proteins OPA1 and IMMT. The action of this enzyme is not yet clear. It is not known if it has protein kinase activity and what type of substrate it would phosphorylate (Ser, Thr or Tyr).</text>
</comment>
<dbReference type="GO" id="GO:0007005">
    <property type="term" value="P:mitochondrion organization"/>
    <property type="evidence" value="ECO:0007669"/>
    <property type="project" value="TreeGrafter"/>
</dbReference>
<evidence type="ECO:0000313" key="5">
    <source>
        <dbReference type="EMBL" id="CAH1264195.1"/>
    </source>
</evidence>
<comment type="similarity">
    <text evidence="1">Belongs to the protein kinase superfamily. ADCK protein kinase family.</text>
</comment>
<dbReference type="GO" id="GO:0005743">
    <property type="term" value="C:mitochondrial inner membrane"/>
    <property type="evidence" value="ECO:0007669"/>
    <property type="project" value="TreeGrafter"/>
</dbReference>
<proteinExistence type="inferred from homology"/>
<organism evidence="5 6">
    <name type="scientific">Branchiostoma lanceolatum</name>
    <name type="common">Common lancelet</name>
    <name type="synonym">Amphioxus lanceolatum</name>
    <dbReference type="NCBI Taxonomy" id="7740"/>
    <lineage>
        <taxon>Eukaryota</taxon>
        <taxon>Metazoa</taxon>
        <taxon>Chordata</taxon>
        <taxon>Cephalochordata</taxon>
        <taxon>Leptocardii</taxon>
        <taxon>Amphioxiformes</taxon>
        <taxon>Branchiostomatidae</taxon>
        <taxon>Branchiostoma</taxon>
    </lineage>
</organism>
<dbReference type="PROSITE" id="PS50011">
    <property type="entry name" value="PROTEIN_KINASE_DOM"/>
    <property type="match status" value="1"/>
</dbReference>
<evidence type="ECO:0000259" key="4">
    <source>
        <dbReference type="PROSITE" id="PS50011"/>
    </source>
</evidence>
<dbReference type="InterPro" id="IPR000719">
    <property type="entry name" value="Prot_kinase_dom"/>
</dbReference>
<dbReference type="AlphaFoldDB" id="A0A8K0EPV0"/>
<dbReference type="Gene3D" id="1.10.510.10">
    <property type="entry name" value="Transferase(Phosphotransferase) domain 1"/>
    <property type="match status" value="1"/>
</dbReference>
<name>A0A8K0EPV0_BRALA</name>
<dbReference type="SUPFAM" id="SSF56112">
    <property type="entry name" value="Protein kinase-like (PK-like)"/>
    <property type="match status" value="1"/>
</dbReference>
<evidence type="ECO:0000256" key="1">
    <source>
        <dbReference type="ARBA" id="ARBA00009670"/>
    </source>
</evidence>
<dbReference type="Pfam" id="PF03725">
    <property type="entry name" value="RNase_PH_C"/>
    <property type="match status" value="1"/>
</dbReference>
<evidence type="ECO:0000313" key="6">
    <source>
        <dbReference type="Proteomes" id="UP000838412"/>
    </source>
</evidence>
<dbReference type="PANTHER" id="PTHR43173">
    <property type="entry name" value="ABC1 FAMILY PROTEIN"/>
    <property type="match status" value="1"/>
</dbReference>
<dbReference type="Gene3D" id="3.30.230.70">
    <property type="entry name" value="GHMP Kinase, N-terminal domain"/>
    <property type="match status" value="1"/>
</dbReference>
<sequence>MAAEDTLLRSIGCEQNLLSRPDGSANVTQARWRKSCERKMLAVRMLKYGATGGLLGTSAFWLHYNSWDPVDSTVGLVRITRSIATVARIAVDYKNTLSKAPAGTEEYAQLKSACHLRSAERLYQLCCVNRGCYIKVGQHIGALDYLLPTEYVQTMKILHSKAPQSSLEDVHQVIKEDLEKEPHEIFRWFDEDPLGAASLAQVHQATLHDGTPVAVKVQHPKVQHQSKLDLKTMELLVRIVAKLFPEFQFLWLADEAKKNLPKELDFLQEGQNCEKVEKILKKYSYLRVPKIYWELSTKRVLTMEFCQGGQINDREYMHNNDIDVNEVTRNLGKLYSEMIFVQGFIHCDPHPGNVLVRKTANSGTEIVLLDHGLYQTLSDDFRLDYSQLWQAILGANVEGIKEYSKRLGAGEMYGLLACMVSARSWAALTKGIDKTPISEGEDDEVKEYAAKLIPQISDLLNRVPRQMLLLFKTNDLLRGIEHALHCRANASSFINMSRCCVLAKWLKVPQCPKESSDTTVLAAVYGPGEVKMSEEIIDKATLKVIFKPKVGLPGCAEKLQERLLRNTCESVVLATLHPRAGINIVLQVIQDSGSFQLLSCCINAACMALMDSAVPMKCLVSAVTCALTEDGQIVLDPDSKQEKESSAVLTFAFDSRESNMITCSTKGCFTPEKFQECLSACGEASKNISSFCRQSVEKRMSKELKVKM</sequence>
<dbReference type="InterPro" id="IPR036345">
    <property type="entry name" value="ExoRNase_PH_dom2_sf"/>
</dbReference>
<dbReference type="InterPro" id="IPR051130">
    <property type="entry name" value="Mito_struct-func_regulator"/>
</dbReference>
<dbReference type="GO" id="GO:0004672">
    <property type="term" value="F:protein kinase activity"/>
    <property type="evidence" value="ECO:0007669"/>
    <property type="project" value="InterPro"/>
</dbReference>
<accession>A0A8K0EPV0</accession>
<dbReference type="InterPro" id="IPR027408">
    <property type="entry name" value="PNPase/RNase_PH_dom_sf"/>
</dbReference>
<evidence type="ECO:0000256" key="2">
    <source>
        <dbReference type="ARBA" id="ARBA00040082"/>
    </source>
</evidence>